<evidence type="ECO:0000313" key="5">
    <source>
        <dbReference type="EMBL" id="RGB77948.1"/>
    </source>
</evidence>
<dbReference type="EMBL" id="QVEU01000001">
    <property type="protein sequence ID" value="RGB77948.1"/>
    <property type="molecule type" value="Genomic_DNA"/>
</dbReference>
<evidence type="ECO:0000256" key="2">
    <source>
        <dbReference type="SAM" id="Phobius"/>
    </source>
</evidence>
<keyword evidence="2" id="KW-0812">Transmembrane</keyword>
<dbReference type="GO" id="GO:0006260">
    <property type="term" value="P:DNA replication"/>
    <property type="evidence" value="ECO:0007669"/>
    <property type="project" value="InterPro"/>
</dbReference>
<dbReference type="PANTHER" id="PTHR33392:SF6">
    <property type="entry name" value="POLYISOPRENYL-TEICHOIC ACID--PEPTIDOGLYCAN TEICHOIC ACID TRANSFERASE TAGU"/>
    <property type="match status" value="1"/>
</dbReference>
<keyword evidence="2" id="KW-0472">Membrane</keyword>
<dbReference type="InterPro" id="IPR004190">
    <property type="entry name" value="DNA_pol_proc_fac"/>
</dbReference>
<comment type="caution">
    <text evidence="5">The sequence shown here is derived from an EMBL/GenBank/DDBJ whole genome shotgun (WGS) entry which is preliminary data.</text>
</comment>
<reference evidence="5 6" key="1">
    <citation type="submission" date="2018-08" db="EMBL/GenBank/DDBJ databases">
        <title>A genome reference for cultivated species of the human gut microbiota.</title>
        <authorList>
            <person name="Zou Y."/>
            <person name="Xue W."/>
            <person name="Luo G."/>
        </authorList>
    </citation>
    <scope>NUCLEOTIDE SEQUENCE [LARGE SCALE GENOMIC DNA]</scope>
    <source>
        <strain evidence="5 6">OF01-3</strain>
    </source>
</reference>
<dbReference type="Gene3D" id="3.40.630.190">
    <property type="entry name" value="LCP protein"/>
    <property type="match status" value="1"/>
</dbReference>
<keyword evidence="6" id="KW-1185">Reference proteome</keyword>
<feature type="transmembrane region" description="Helical" evidence="2">
    <location>
        <begin position="12"/>
        <end position="32"/>
    </location>
</feature>
<protein>
    <submittedName>
        <fullName evidence="5">Transcriptional regulator</fullName>
    </submittedName>
</protein>
<proteinExistence type="inferred from homology"/>
<organism evidence="5 6">
    <name type="scientific">Anaerococcus nagyae</name>
    <dbReference type="NCBI Taxonomy" id="1755241"/>
    <lineage>
        <taxon>Bacteria</taxon>
        <taxon>Bacillati</taxon>
        <taxon>Bacillota</taxon>
        <taxon>Tissierellia</taxon>
        <taxon>Tissierellales</taxon>
        <taxon>Peptoniphilaceae</taxon>
        <taxon>Anaerococcus</taxon>
    </lineage>
</organism>
<accession>A0A3E2TKP6</accession>
<dbReference type="Pfam" id="PF03816">
    <property type="entry name" value="LytR_cpsA_psr"/>
    <property type="match status" value="1"/>
</dbReference>
<dbReference type="NCBIfam" id="TIGR00350">
    <property type="entry name" value="lytR_cpsA_psr"/>
    <property type="match status" value="1"/>
</dbReference>
<dbReference type="InterPro" id="IPR004474">
    <property type="entry name" value="LytR_CpsA_psr"/>
</dbReference>
<evidence type="ECO:0000256" key="1">
    <source>
        <dbReference type="ARBA" id="ARBA00006068"/>
    </source>
</evidence>
<dbReference type="Proteomes" id="UP000261011">
    <property type="component" value="Unassembled WGS sequence"/>
</dbReference>
<name>A0A3E2TKP6_9FIRM</name>
<sequence>MERSSNKFSKIVVILATIINIFFFIFLFRYNILPSKQRLILLLIFAIFIAYSLYSAFKKKKSSKALTVFAVILMITSILQGFFVAYANKSIKTVEQINQKNELNKNEMSFVVLKDSSIQSLEEAATKEIGVANAYDEDNTKKALAEYKKNYSYDLITKDMRTYSQAASALMSGESEVMLLNENYRPLIEEDIKNFSEKTRVLESLVVADDKKEKKEKEQVKESESFNVYISGIDTYGSLSTVSRSDVNLILSVNPVDRKILITTVPRDTYLALGGDSNKLDKLTHAGLFGIDTSIRSLENLLDVGIDYYGKVNFTTLTELIDVIGGITVDNPVAFTASSGKYDFPQGKVDMDGKKALAYSRERYNLSEGDFDRGKNQTRVMTAIIKKMLRPEILLNFNEISSIALKSVDTDISYNKMIELVNNQLEDGRDWTIETQALKGEGASGLNSYLMPNSKLYMMQPNKDSIKEVHDKIEENNK</sequence>
<comment type="similarity">
    <text evidence="1">Belongs to the LytR/CpsA/Psr (LCP) family.</text>
</comment>
<dbReference type="InterPro" id="IPR050922">
    <property type="entry name" value="LytR/CpsA/Psr_CW_biosynth"/>
</dbReference>
<evidence type="ECO:0000259" key="3">
    <source>
        <dbReference type="Pfam" id="PF02916"/>
    </source>
</evidence>
<dbReference type="AlphaFoldDB" id="A0A3E2TKP6"/>
<feature type="transmembrane region" description="Helical" evidence="2">
    <location>
        <begin position="38"/>
        <end position="54"/>
    </location>
</feature>
<dbReference type="RefSeq" id="WP_117520014.1">
    <property type="nucleotide sequence ID" value="NZ_QVEU01000001.1"/>
</dbReference>
<dbReference type="OrthoDB" id="27330at2"/>
<feature type="domain" description="Cell envelope-related transcriptional attenuator" evidence="4">
    <location>
        <begin position="244"/>
        <end position="389"/>
    </location>
</feature>
<evidence type="ECO:0000259" key="4">
    <source>
        <dbReference type="Pfam" id="PF03816"/>
    </source>
</evidence>
<feature type="transmembrane region" description="Helical" evidence="2">
    <location>
        <begin position="66"/>
        <end position="87"/>
    </location>
</feature>
<dbReference type="Pfam" id="PF02916">
    <property type="entry name" value="DNA_PPF"/>
    <property type="match status" value="1"/>
</dbReference>
<evidence type="ECO:0000313" key="6">
    <source>
        <dbReference type="Proteomes" id="UP000261011"/>
    </source>
</evidence>
<gene>
    <name evidence="5" type="ORF">DXA39_00395</name>
</gene>
<dbReference type="PANTHER" id="PTHR33392">
    <property type="entry name" value="POLYISOPRENYL-TEICHOIC ACID--PEPTIDOGLYCAN TEICHOIC ACID TRANSFERASE TAGU"/>
    <property type="match status" value="1"/>
</dbReference>
<keyword evidence="2" id="KW-1133">Transmembrane helix</keyword>
<dbReference type="Gene3D" id="3.40.190.10">
    <property type="entry name" value="Periplasmic binding protein-like II"/>
    <property type="match status" value="1"/>
</dbReference>
<feature type="domain" description="DNA polymerase processivity factor" evidence="3">
    <location>
        <begin position="68"/>
        <end position="180"/>
    </location>
</feature>